<gene>
    <name evidence="3" type="ORF">BGZ95_011344</name>
</gene>
<accession>A0AAD4H5B8</accession>
<evidence type="ECO:0000313" key="4">
    <source>
        <dbReference type="Proteomes" id="UP001194580"/>
    </source>
</evidence>
<dbReference type="EMBL" id="JAAAIL010000845">
    <property type="protein sequence ID" value="KAG0272860.1"/>
    <property type="molecule type" value="Genomic_DNA"/>
</dbReference>
<protein>
    <recommendedName>
        <fullName evidence="2">SWIM-type domain-containing protein</fullName>
    </recommendedName>
</protein>
<keyword evidence="1" id="KW-0862">Zinc</keyword>
<dbReference type="PROSITE" id="PS50966">
    <property type="entry name" value="ZF_SWIM"/>
    <property type="match status" value="1"/>
</dbReference>
<keyword evidence="1" id="KW-0863">Zinc-finger</keyword>
<keyword evidence="1" id="KW-0479">Metal-binding</keyword>
<sequence>MRDTAAATPIGALDALLHSISTAGDLTDNHILTLMHIVGQRGNVTTTSVLGALRILDNPGSVQKLVARGTRRAVYQVKDPDSEIKLTCRPALRYCTCSQFFQVLVRESIMCEHVLAVKLTEALGTLDKTEISDESFADLP</sequence>
<dbReference type="PANTHER" id="PTHR28498">
    <property type="entry name" value="ZINC FINGER SWIM DOMAIN-CONTAINING PROTEIN 7"/>
    <property type="match status" value="1"/>
</dbReference>
<proteinExistence type="predicted"/>
<evidence type="ECO:0000256" key="1">
    <source>
        <dbReference type="PROSITE-ProRule" id="PRU00325"/>
    </source>
</evidence>
<feature type="domain" description="SWIM-type" evidence="2">
    <location>
        <begin position="75"/>
        <end position="122"/>
    </location>
</feature>
<dbReference type="PANTHER" id="PTHR28498:SF1">
    <property type="entry name" value="ZINC FINGER SWIM DOMAIN-CONTAINING PROTEIN 7"/>
    <property type="match status" value="1"/>
</dbReference>
<keyword evidence="4" id="KW-1185">Reference proteome</keyword>
<dbReference type="GO" id="GO:0008270">
    <property type="term" value="F:zinc ion binding"/>
    <property type="evidence" value="ECO:0007669"/>
    <property type="project" value="UniProtKB-KW"/>
</dbReference>
<dbReference type="InterPro" id="IPR007527">
    <property type="entry name" value="Znf_SWIM"/>
</dbReference>
<dbReference type="Proteomes" id="UP001194580">
    <property type="component" value="Unassembled WGS sequence"/>
</dbReference>
<name>A0AAD4H5B8_9FUNG</name>
<evidence type="ECO:0000313" key="3">
    <source>
        <dbReference type="EMBL" id="KAG0272860.1"/>
    </source>
</evidence>
<organism evidence="3 4">
    <name type="scientific">Linnemannia exigua</name>
    <dbReference type="NCBI Taxonomy" id="604196"/>
    <lineage>
        <taxon>Eukaryota</taxon>
        <taxon>Fungi</taxon>
        <taxon>Fungi incertae sedis</taxon>
        <taxon>Mucoromycota</taxon>
        <taxon>Mortierellomycotina</taxon>
        <taxon>Mortierellomycetes</taxon>
        <taxon>Mortierellales</taxon>
        <taxon>Mortierellaceae</taxon>
        <taxon>Linnemannia</taxon>
    </lineage>
</organism>
<comment type="caution">
    <text evidence="3">The sequence shown here is derived from an EMBL/GenBank/DDBJ whole genome shotgun (WGS) entry which is preliminary data.</text>
</comment>
<evidence type="ECO:0000259" key="2">
    <source>
        <dbReference type="PROSITE" id="PS50966"/>
    </source>
</evidence>
<dbReference type="AlphaFoldDB" id="A0AAD4H5B8"/>
<reference evidence="3" key="1">
    <citation type="journal article" date="2020" name="Fungal Divers.">
        <title>Resolving the Mortierellaceae phylogeny through synthesis of multi-gene phylogenetics and phylogenomics.</title>
        <authorList>
            <person name="Vandepol N."/>
            <person name="Liber J."/>
            <person name="Desiro A."/>
            <person name="Na H."/>
            <person name="Kennedy M."/>
            <person name="Barry K."/>
            <person name="Grigoriev I.V."/>
            <person name="Miller A.N."/>
            <person name="O'Donnell K."/>
            <person name="Stajich J.E."/>
            <person name="Bonito G."/>
        </authorList>
    </citation>
    <scope>NUCLEOTIDE SEQUENCE</scope>
    <source>
        <strain evidence="3">NRRL 28262</strain>
    </source>
</reference>
<dbReference type="GO" id="GO:0097196">
    <property type="term" value="C:Shu complex"/>
    <property type="evidence" value="ECO:0007669"/>
    <property type="project" value="TreeGrafter"/>
</dbReference>
<dbReference type="GO" id="GO:0000724">
    <property type="term" value="P:double-strand break repair via homologous recombination"/>
    <property type="evidence" value="ECO:0007669"/>
    <property type="project" value="TreeGrafter"/>
</dbReference>